<evidence type="ECO:0000313" key="20">
    <source>
        <dbReference type="EMBL" id="BAJ00222.1"/>
    </source>
</evidence>
<feature type="binding site" evidence="17">
    <location>
        <position position="30"/>
    </location>
    <ligand>
        <name>8-oxo-dGTP</name>
        <dbReference type="ChEBI" id="CHEBI:77896"/>
    </ligand>
</feature>
<dbReference type="Proteomes" id="UP000002350">
    <property type="component" value="Chromosome"/>
</dbReference>
<organism evidence="20 21">
    <name type="scientific">Shewanella violacea (strain JCM 10179 / CIP 106290 / LMG 19151 / DSS12)</name>
    <dbReference type="NCBI Taxonomy" id="637905"/>
    <lineage>
        <taxon>Bacteria</taxon>
        <taxon>Pseudomonadati</taxon>
        <taxon>Pseudomonadota</taxon>
        <taxon>Gammaproteobacteria</taxon>
        <taxon>Alteromonadales</taxon>
        <taxon>Shewanellaceae</taxon>
        <taxon>Shewanella</taxon>
    </lineage>
</organism>
<dbReference type="FunFam" id="3.90.79.10:FF:000014">
    <property type="entry name" value="8-oxo-dGTP diphosphatase MutT"/>
    <property type="match status" value="1"/>
</dbReference>
<dbReference type="HOGENOM" id="CLU_037162_19_2_6"/>
<dbReference type="Gene3D" id="3.90.79.10">
    <property type="entry name" value="Nucleoside Triphosphate Pyrophosphohydrolase"/>
    <property type="match status" value="1"/>
</dbReference>
<dbReference type="NCBIfam" id="TIGR00586">
    <property type="entry name" value="mutt"/>
    <property type="match status" value="1"/>
</dbReference>
<dbReference type="GO" id="GO:0035539">
    <property type="term" value="F:8-oxo-7,8-dihydrodeoxyguanosine triphosphate pyrophosphatase activity"/>
    <property type="evidence" value="ECO:0007669"/>
    <property type="project" value="UniProtKB-EC"/>
</dbReference>
<evidence type="ECO:0000256" key="16">
    <source>
        <dbReference type="ARBA" id="ARBA00042798"/>
    </source>
</evidence>
<feature type="binding site" evidence="17">
    <location>
        <position position="35"/>
    </location>
    <ligand>
        <name>8-oxo-dGTP</name>
        <dbReference type="ChEBI" id="CHEBI:77896"/>
    </ligand>
</feature>
<accession>D4ZEJ2</accession>
<feature type="domain" description="Nudix hydrolase" evidence="19">
    <location>
        <begin position="9"/>
        <end position="136"/>
    </location>
</feature>
<keyword evidence="6" id="KW-0227">DNA damage</keyword>
<dbReference type="EC" id="3.6.1.55" evidence="12"/>
<dbReference type="PANTHER" id="PTHR47707">
    <property type="entry name" value="8-OXO-DGTP DIPHOSPHATASE"/>
    <property type="match status" value="1"/>
</dbReference>
<evidence type="ECO:0000256" key="5">
    <source>
        <dbReference type="ARBA" id="ARBA00022723"/>
    </source>
</evidence>
<reference evidence="21" key="1">
    <citation type="journal article" date="2010" name="Mol. Biosyst.">
        <title>Complete genome sequence and comparative analysis of Shewanella violacea, a psychrophilic and piezophilic bacterium from deep sea floor sediments.</title>
        <authorList>
            <person name="Aono E."/>
            <person name="Baba T."/>
            <person name="Ara T."/>
            <person name="Nishi T."/>
            <person name="Nakamichi T."/>
            <person name="Inamoto E."/>
            <person name="Toyonaga H."/>
            <person name="Hasegawa M."/>
            <person name="Takai Y."/>
            <person name="Okumura Y."/>
            <person name="Baba M."/>
            <person name="Tomita M."/>
            <person name="Kato C."/>
            <person name="Oshima T."/>
            <person name="Nakasone K."/>
            <person name="Mori H."/>
        </authorList>
    </citation>
    <scope>NUCLEOTIDE SEQUENCE [LARGE SCALE GENOMIC DNA]</scope>
    <source>
        <strain evidence="21">JCM 10179 / CIP 106290 / LMG 19151 / DSS12</strain>
    </source>
</reference>
<dbReference type="PANTHER" id="PTHR47707:SF1">
    <property type="entry name" value="NUDIX HYDROLASE FAMILY PROTEIN"/>
    <property type="match status" value="1"/>
</dbReference>
<dbReference type="GO" id="GO:0044715">
    <property type="term" value="F:8-oxo-dGDP phosphatase activity"/>
    <property type="evidence" value="ECO:0007669"/>
    <property type="project" value="TreeGrafter"/>
</dbReference>
<evidence type="ECO:0000313" key="21">
    <source>
        <dbReference type="Proteomes" id="UP000002350"/>
    </source>
</evidence>
<dbReference type="InterPro" id="IPR003561">
    <property type="entry name" value="Mutator_MutT"/>
</dbReference>
<dbReference type="GO" id="GO:0006281">
    <property type="term" value="P:DNA repair"/>
    <property type="evidence" value="ECO:0007669"/>
    <property type="project" value="UniProtKB-KW"/>
</dbReference>
<evidence type="ECO:0000256" key="9">
    <source>
        <dbReference type="ARBA" id="ARBA00023204"/>
    </source>
</evidence>
<feature type="binding site" evidence="17">
    <location>
        <begin position="41"/>
        <end position="44"/>
    </location>
    <ligand>
        <name>8-oxo-dGTP</name>
        <dbReference type="ChEBI" id="CHEBI:77896"/>
    </ligand>
</feature>
<keyword evidence="8 18" id="KW-0460">Magnesium</keyword>
<evidence type="ECO:0000256" key="4">
    <source>
        <dbReference type="ARBA" id="ARBA00022705"/>
    </source>
</evidence>
<evidence type="ECO:0000256" key="3">
    <source>
        <dbReference type="ARBA" id="ARBA00022457"/>
    </source>
</evidence>
<keyword evidence="3" id="KW-0515">Mutator protein</keyword>
<evidence type="ECO:0000256" key="13">
    <source>
        <dbReference type="ARBA" id="ARBA00040794"/>
    </source>
</evidence>
<evidence type="ECO:0000256" key="15">
    <source>
        <dbReference type="ARBA" id="ARBA00041979"/>
    </source>
</evidence>
<dbReference type="GO" id="GO:0006260">
    <property type="term" value="P:DNA replication"/>
    <property type="evidence" value="ECO:0007669"/>
    <property type="project" value="UniProtKB-KW"/>
</dbReference>
<dbReference type="EMBL" id="AP011177">
    <property type="protein sequence ID" value="BAJ00222.1"/>
    <property type="molecule type" value="Genomic_DNA"/>
</dbReference>
<name>D4ZEJ2_SHEVD</name>
<dbReference type="PRINTS" id="PR00502">
    <property type="entry name" value="NUDIXFAMILY"/>
</dbReference>
<dbReference type="GO" id="GO:0008413">
    <property type="term" value="F:8-oxo-7,8-dihydroguanosine triphosphate pyrophosphatase activity"/>
    <property type="evidence" value="ECO:0007669"/>
    <property type="project" value="InterPro"/>
</dbReference>
<dbReference type="SUPFAM" id="SSF55811">
    <property type="entry name" value="Nudix"/>
    <property type="match status" value="1"/>
</dbReference>
<feature type="binding site" evidence="18">
    <location>
        <position position="44"/>
    </location>
    <ligand>
        <name>Mg(2+)</name>
        <dbReference type="ChEBI" id="CHEBI:18420"/>
    </ligand>
</feature>
<evidence type="ECO:0000256" key="1">
    <source>
        <dbReference type="ARBA" id="ARBA00001946"/>
    </source>
</evidence>
<sequence>MSVSIAKTKRIHVAVGVIMNSDNQILLAKRLNHLHQGGKWEFPGGKVEQGESVTQALTRELKEEVDLTITDTSSLMTISHDYPDKQVLLDIHWVTGFTGEAHGIEGQLVKWVSKLDLQDYDFPDANKPIIDKILELES</sequence>
<dbReference type="AlphaFoldDB" id="D4ZEJ2"/>
<evidence type="ECO:0000256" key="14">
    <source>
        <dbReference type="ARBA" id="ARBA00041592"/>
    </source>
</evidence>
<dbReference type="eggNOG" id="COG0494">
    <property type="taxonomic scope" value="Bacteria"/>
</dbReference>
<evidence type="ECO:0000256" key="8">
    <source>
        <dbReference type="ARBA" id="ARBA00022842"/>
    </source>
</evidence>
<feature type="binding site" evidence="17">
    <location>
        <position position="126"/>
    </location>
    <ligand>
        <name>8-oxo-dGTP</name>
        <dbReference type="ChEBI" id="CHEBI:77896"/>
    </ligand>
</feature>
<evidence type="ECO:0000256" key="12">
    <source>
        <dbReference type="ARBA" id="ARBA00038905"/>
    </source>
</evidence>
<keyword evidence="21" id="KW-1185">Reference proteome</keyword>
<dbReference type="InterPro" id="IPR015797">
    <property type="entry name" value="NUDIX_hydrolase-like_dom_sf"/>
</dbReference>
<dbReference type="InterPro" id="IPR020476">
    <property type="entry name" value="Nudix_hydrolase"/>
</dbReference>
<evidence type="ECO:0000256" key="11">
    <source>
        <dbReference type="ARBA" id="ARBA00036904"/>
    </source>
</evidence>
<dbReference type="InterPro" id="IPR000086">
    <property type="entry name" value="NUDIX_hydrolase_dom"/>
</dbReference>
<dbReference type="InterPro" id="IPR029119">
    <property type="entry name" value="MutY_C"/>
</dbReference>
<dbReference type="GO" id="GO:0046872">
    <property type="term" value="F:metal ion binding"/>
    <property type="evidence" value="ECO:0007669"/>
    <property type="project" value="UniProtKB-KW"/>
</dbReference>
<dbReference type="InterPro" id="IPR047127">
    <property type="entry name" value="MutT-like"/>
</dbReference>
<keyword evidence="5 18" id="KW-0479">Metal-binding</keyword>
<dbReference type="PROSITE" id="PS51462">
    <property type="entry name" value="NUDIX"/>
    <property type="match status" value="1"/>
</dbReference>
<keyword evidence="9" id="KW-0234">DNA repair</keyword>
<comment type="catalytic activity">
    <reaction evidence="10">
        <text>8-oxo-dGTP + H2O = 8-oxo-dGMP + diphosphate + H(+)</text>
        <dbReference type="Rhea" id="RHEA:31575"/>
        <dbReference type="ChEBI" id="CHEBI:15377"/>
        <dbReference type="ChEBI" id="CHEBI:15378"/>
        <dbReference type="ChEBI" id="CHEBI:33019"/>
        <dbReference type="ChEBI" id="CHEBI:63224"/>
        <dbReference type="ChEBI" id="CHEBI:77896"/>
        <dbReference type="EC" id="3.6.1.55"/>
    </reaction>
</comment>
<evidence type="ECO:0000256" key="7">
    <source>
        <dbReference type="ARBA" id="ARBA00022801"/>
    </source>
</evidence>
<dbReference type="PROSITE" id="PS00893">
    <property type="entry name" value="NUDIX_BOX"/>
    <property type="match status" value="1"/>
</dbReference>
<evidence type="ECO:0000256" key="6">
    <source>
        <dbReference type="ARBA" id="ARBA00022763"/>
    </source>
</evidence>
<dbReference type="GO" id="GO:0044716">
    <property type="term" value="F:8-oxo-GDP phosphatase activity"/>
    <property type="evidence" value="ECO:0007669"/>
    <property type="project" value="TreeGrafter"/>
</dbReference>
<feature type="binding site" evidence="18">
    <location>
        <position position="64"/>
    </location>
    <ligand>
        <name>Mg(2+)</name>
        <dbReference type="ChEBI" id="CHEBI:18420"/>
    </ligand>
</feature>
<evidence type="ECO:0000256" key="18">
    <source>
        <dbReference type="PIRSR" id="PIRSR603561-2"/>
    </source>
</evidence>
<gene>
    <name evidence="20" type="primary">mutT</name>
    <name evidence="20" type="ordered locus">SVI_0251</name>
</gene>
<proteinExistence type="inferred from homology"/>
<comment type="similarity">
    <text evidence="2">Belongs to the Nudix hydrolase family.</text>
</comment>
<evidence type="ECO:0000256" key="10">
    <source>
        <dbReference type="ARBA" id="ARBA00035861"/>
    </source>
</evidence>
<dbReference type="InterPro" id="IPR020084">
    <property type="entry name" value="NUDIX_hydrolase_CS"/>
</dbReference>
<dbReference type="CDD" id="cd03425">
    <property type="entry name" value="NUDIX_MutT_NudA_like"/>
    <property type="match status" value="1"/>
</dbReference>
<dbReference type="RefSeq" id="WP_013049537.1">
    <property type="nucleotide sequence ID" value="NC_014012.1"/>
</dbReference>
<evidence type="ECO:0000256" key="17">
    <source>
        <dbReference type="PIRSR" id="PIRSR603561-1"/>
    </source>
</evidence>
<dbReference type="Pfam" id="PF14815">
    <property type="entry name" value="NUDIX_4"/>
    <property type="match status" value="1"/>
</dbReference>
<evidence type="ECO:0000259" key="19">
    <source>
        <dbReference type="PROSITE" id="PS51462"/>
    </source>
</evidence>
<protein>
    <recommendedName>
        <fullName evidence="13">8-oxo-dGTP diphosphatase</fullName>
        <ecNumber evidence="12">3.6.1.55</ecNumber>
    </recommendedName>
    <alternativeName>
        <fullName evidence="16">7,8-dihydro-8-oxoguanine-triphosphatase</fullName>
    </alternativeName>
    <alternativeName>
        <fullName evidence="15">Mutator protein MutT</fullName>
    </alternativeName>
    <alternativeName>
        <fullName evidence="14">dGTP pyrophosphohydrolase</fullName>
    </alternativeName>
</protein>
<comment type="cofactor">
    <cofactor evidence="1 18">
        <name>Mg(2+)</name>
        <dbReference type="ChEBI" id="CHEBI:18420"/>
    </cofactor>
</comment>
<dbReference type="STRING" id="637905.SVI_0251"/>
<comment type="catalytic activity">
    <reaction evidence="11">
        <text>8-oxo-GTP + H2O = 8-oxo-GMP + diphosphate + H(+)</text>
        <dbReference type="Rhea" id="RHEA:67616"/>
        <dbReference type="ChEBI" id="CHEBI:15377"/>
        <dbReference type="ChEBI" id="CHEBI:15378"/>
        <dbReference type="ChEBI" id="CHEBI:33019"/>
        <dbReference type="ChEBI" id="CHEBI:143553"/>
        <dbReference type="ChEBI" id="CHEBI:145694"/>
    </reaction>
</comment>
<dbReference type="KEGG" id="svo:SVI_0251"/>
<keyword evidence="7" id="KW-0378">Hydrolase</keyword>
<evidence type="ECO:0000256" key="2">
    <source>
        <dbReference type="ARBA" id="ARBA00005582"/>
    </source>
</evidence>
<keyword evidence="4" id="KW-0235">DNA replication</keyword>